<proteinExistence type="predicted"/>
<organism evidence="1">
    <name type="scientific">uncultured organism MedDCM-OCT-S04-C777</name>
    <dbReference type="NCBI Taxonomy" id="743619"/>
    <lineage>
        <taxon>unclassified sequences</taxon>
        <taxon>environmental samples</taxon>
    </lineage>
</organism>
<sequence>MKFYAYLRKNPELEIRILEARKLGIQTLIDKLMQVFSYQEIESPNEVLWIREKTKFIQWVAGKVSDLYSDNKPVKQNIDTKMTISWEDNNDDLIDVSGDITDIPPDNKD</sequence>
<dbReference type="EMBL" id="GU943120">
    <property type="protein sequence ID" value="ADD96123.1"/>
    <property type="molecule type" value="Genomic_DNA"/>
</dbReference>
<dbReference type="AlphaFoldDB" id="D6PK72"/>
<protein>
    <submittedName>
        <fullName evidence="1">Uncharacterized protein</fullName>
    </submittedName>
</protein>
<reference evidence="1" key="1">
    <citation type="journal article" date="2010" name="ISME J.">
        <title>Metagenome of the Mediterranean deep chlorophyll maximum studied by direct and fosmid library 454 pyrosequencing.</title>
        <authorList>
            <person name="Ghai R."/>
            <person name="Martin-Cuadrado A.B."/>
            <person name="Molto A.G."/>
            <person name="Heredia I.G."/>
            <person name="Cabrera R."/>
            <person name="Martin J."/>
            <person name="Verdu M."/>
            <person name="Deschamps P."/>
            <person name="Moreira D."/>
            <person name="Lopez-Garcia P."/>
            <person name="Mira A."/>
            <person name="Rodriguez-Valera F."/>
        </authorList>
    </citation>
    <scope>NUCLEOTIDE SEQUENCE</scope>
</reference>
<name>D6PK72_9ZZZZ</name>
<evidence type="ECO:0000313" key="1">
    <source>
        <dbReference type="EMBL" id="ADD96123.1"/>
    </source>
</evidence>
<accession>D6PK72</accession>